<sequence length="92" mass="9892">MFSYGLILVIALVWVALACLPVRNRQARTVLMGLILGLTLVAIGLFFVQFMGARSDRDMEGWGAMIQASLLTLGPGAVIALIRLVMTGASRN</sequence>
<name>A0ABV5Q4Z2_9ACTN</name>
<evidence type="ECO:0000313" key="3">
    <source>
        <dbReference type="Proteomes" id="UP001589646"/>
    </source>
</evidence>
<reference evidence="2 3" key="1">
    <citation type="submission" date="2024-09" db="EMBL/GenBank/DDBJ databases">
        <authorList>
            <person name="Sun Q."/>
            <person name="Mori K."/>
        </authorList>
    </citation>
    <scope>NUCLEOTIDE SEQUENCE [LARGE SCALE GENOMIC DNA]</scope>
    <source>
        <strain evidence="2 3">JCM 3323</strain>
    </source>
</reference>
<dbReference type="EMBL" id="JBHMCE010000009">
    <property type="protein sequence ID" value="MFB9530547.1"/>
    <property type="molecule type" value="Genomic_DNA"/>
</dbReference>
<keyword evidence="1" id="KW-0812">Transmembrane</keyword>
<dbReference type="RefSeq" id="WP_346121241.1">
    <property type="nucleotide sequence ID" value="NZ_BAAAXC010000012.1"/>
</dbReference>
<feature type="transmembrane region" description="Helical" evidence="1">
    <location>
        <begin position="30"/>
        <end position="52"/>
    </location>
</feature>
<organism evidence="2 3">
    <name type="scientific">Nonomuraea roseola</name>
    <dbReference type="NCBI Taxonomy" id="46179"/>
    <lineage>
        <taxon>Bacteria</taxon>
        <taxon>Bacillati</taxon>
        <taxon>Actinomycetota</taxon>
        <taxon>Actinomycetes</taxon>
        <taxon>Streptosporangiales</taxon>
        <taxon>Streptosporangiaceae</taxon>
        <taxon>Nonomuraea</taxon>
    </lineage>
</organism>
<feature type="transmembrane region" description="Helical" evidence="1">
    <location>
        <begin position="6"/>
        <end position="23"/>
    </location>
</feature>
<dbReference type="Proteomes" id="UP001589646">
    <property type="component" value="Unassembled WGS sequence"/>
</dbReference>
<gene>
    <name evidence="2" type="ORF">ACFFRN_28465</name>
</gene>
<comment type="caution">
    <text evidence="2">The sequence shown here is derived from an EMBL/GenBank/DDBJ whole genome shotgun (WGS) entry which is preliminary data.</text>
</comment>
<evidence type="ECO:0000313" key="2">
    <source>
        <dbReference type="EMBL" id="MFB9530547.1"/>
    </source>
</evidence>
<keyword evidence="1" id="KW-0472">Membrane</keyword>
<protein>
    <submittedName>
        <fullName evidence="2">Uncharacterized protein</fullName>
    </submittedName>
</protein>
<feature type="transmembrane region" description="Helical" evidence="1">
    <location>
        <begin position="64"/>
        <end position="86"/>
    </location>
</feature>
<keyword evidence="3" id="KW-1185">Reference proteome</keyword>
<evidence type="ECO:0000256" key="1">
    <source>
        <dbReference type="SAM" id="Phobius"/>
    </source>
</evidence>
<accession>A0ABV5Q4Z2</accession>
<proteinExistence type="predicted"/>
<keyword evidence="1" id="KW-1133">Transmembrane helix</keyword>